<dbReference type="EMBL" id="JAWDKA010000011">
    <property type="protein sequence ID" value="MDV0442535.1"/>
    <property type="molecule type" value="Genomic_DNA"/>
</dbReference>
<accession>A0AAE4SCI0</accession>
<keyword evidence="1" id="KW-0472">Membrane</keyword>
<evidence type="ECO:0000313" key="3">
    <source>
        <dbReference type="Proteomes" id="UP001273136"/>
    </source>
</evidence>
<sequence>MFACESTTLQKYCVVSVWPHSLYIPATNFQPIIGYTQMKFLLPLLLLAVLAAFTAGCILPPAETITENETAFNLSAVERDPVREAGAQAAHFTEIEILEIIQDPEYMDYKQFMNQTDNVTYFDYLVYAYPYGYSKYRNLTLNMSFIEFLERYDIAGYQHSLNHDYQYISFSLDQVSDPDPNLPVINITREDAEKSTVLRAYLLDTPGYSVKVLPSEEWQLDPYWYAGNSRKAYVSWNGTLYRVDRSVI</sequence>
<organism evidence="2 3">
    <name type="scientific">Methanorbis furvi</name>
    <dbReference type="NCBI Taxonomy" id="3028299"/>
    <lineage>
        <taxon>Archaea</taxon>
        <taxon>Methanobacteriati</taxon>
        <taxon>Methanobacteriota</taxon>
        <taxon>Stenosarchaea group</taxon>
        <taxon>Methanomicrobia</taxon>
        <taxon>Methanomicrobiales</taxon>
        <taxon>Methanocorpusculaceae</taxon>
        <taxon>Methanorbis</taxon>
    </lineage>
</organism>
<evidence type="ECO:0000313" key="2">
    <source>
        <dbReference type="EMBL" id="MDV0442535.1"/>
    </source>
</evidence>
<name>A0AAE4SCI0_9EURY</name>
<keyword evidence="3" id="KW-1185">Reference proteome</keyword>
<protein>
    <submittedName>
        <fullName evidence="2">Uncharacterized protein</fullName>
    </submittedName>
</protein>
<reference evidence="2" key="1">
    <citation type="submission" date="2023-06" db="EMBL/GenBank/DDBJ databases">
        <title>Genome sequence of Methancorpusculaceae sp. Ag1.</title>
        <authorList>
            <person name="Protasov E."/>
            <person name="Platt K."/>
            <person name="Poehlein A."/>
            <person name="Daniel R."/>
            <person name="Brune A."/>
        </authorList>
    </citation>
    <scope>NUCLEOTIDE SEQUENCE</scope>
    <source>
        <strain evidence="2">Ag1</strain>
    </source>
</reference>
<proteinExistence type="predicted"/>
<dbReference type="AlphaFoldDB" id="A0AAE4SCI0"/>
<keyword evidence="1" id="KW-0812">Transmembrane</keyword>
<gene>
    <name evidence="2" type="ORF">McpAg1_17820</name>
</gene>
<keyword evidence="1" id="KW-1133">Transmembrane helix</keyword>
<evidence type="ECO:0000256" key="1">
    <source>
        <dbReference type="SAM" id="Phobius"/>
    </source>
</evidence>
<dbReference type="Proteomes" id="UP001273136">
    <property type="component" value="Unassembled WGS sequence"/>
</dbReference>
<comment type="caution">
    <text evidence="2">The sequence shown here is derived from an EMBL/GenBank/DDBJ whole genome shotgun (WGS) entry which is preliminary data.</text>
</comment>
<feature type="transmembrane region" description="Helical" evidence="1">
    <location>
        <begin position="40"/>
        <end position="62"/>
    </location>
</feature>